<evidence type="ECO:0000313" key="1">
    <source>
        <dbReference type="EMBL" id="KKK61474.1"/>
    </source>
</evidence>
<comment type="caution">
    <text evidence="1">The sequence shown here is derived from an EMBL/GenBank/DDBJ whole genome shotgun (WGS) entry which is preliminary data.</text>
</comment>
<gene>
    <name evidence="1" type="ORF">LCGC14_3013990</name>
</gene>
<protein>
    <submittedName>
        <fullName evidence="1">Uncharacterized protein</fullName>
    </submittedName>
</protein>
<reference evidence="1" key="1">
    <citation type="journal article" date="2015" name="Nature">
        <title>Complex archaea that bridge the gap between prokaryotes and eukaryotes.</title>
        <authorList>
            <person name="Spang A."/>
            <person name="Saw J.H."/>
            <person name="Jorgensen S.L."/>
            <person name="Zaremba-Niedzwiedzka K."/>
            <person name="Martijn J."/>
            <person name="Lind A.E."/>
            <person name="van Eijk R."/>
            <person name="Schleper C."/>
            <person name="Guy L."/>
            <person name="Ettema T.J."/>
        </authorList>
    </citation>
    <scope>NUCLEOTIDE SEQUENCE</scope>
</reference>
<sequence>MKKGNETEIVISMKMPGEDTPAHIPGVLIFEGMTEREIERAMINSSKFIINRLILSGAMRYFPKEMRKIEGLSELLRKEND</sequence>
<organism evidence="1">
    <name type="scientific">marine sediment metagenome</name>
    <dbReference type="NCBI Taxonomy" id="412755"/>
    <lineage>
        <taxon>unclassified sequences</taxon>
        <taxon>metagenomes</taxon>
        <taxon>ecological metagenomes</taxon>
    </lineage>
</organism>
<proteinExistence type="predicted"/>
<dbReference type="EMBL" id="LAZR01062456">
    <property type="protein sequence ID" value="KKK61474.1"/>
    <property type="molecule type" value="Genomic_DNA"/>
</dbReference>
<dbReference type="AlphaFoldDB" id="A0A0F8Z510"/>
<accession>A0A0F8Z510</accession>
<name>A0A0F8Z510_9ZZZZ</name>